<dbReference type="Proteomes" id="UP000198287">
    <property type="component" value="Unassembled WGS sequence"/>
</dbReference>
<sequence length="474" mass="55334">MTFLPTPDLFTSTRVNSTWENEARSHLLSRITVFISDQAKNLLFGRPSTTFQKYQQTTQVRSKYHERVELDWLKDKDFTLILPQFENFAVENKGKVRHLQLYFLPKWGINSYKIFKIFPIFGKSLTSLTLTFHYENLLEVFASLSRENLILPSVTKLNFNSASFLDHDTFATIISAISPIFPNLTHLHFLMMRWKQLEFIFAKKPHHFFPKLTSFSFLYEPNEDELSLIPPPEMFILNIAKFHFAVANYPTRRQIGPNLLRILAPVLQHFHITEVGDSVIVHIPMMPKLRVFKISRRPFKCGWSKMRLHFETEDRIRGVKINYEKQFPLLARISMKCVPFFKRGDDEENFFEATVRFLYDTFSPGNIAVCETLRELNVPLPPGDEFKFRGMRSGRDRCSGDVRNPVCNCYEWESSTTFLDHVAATFPNLQYAFLAKSKEKVRCDAVRKWVQMGVDLGLLDKSYRICEGGDDKGM</sequence>
<comment type="caution">
    <text evidence="1">The sequence shown here is derived from an EMBL/GenBank/DDBJ whole genome shotgun (WGS) entry which is preliminary data.</text>
</comment>
<keyword evidence="2" id="KW-1185">Reference proteome</keyword>
<accession>A0A226F695</accession>
<dbReference type="AlphaFoldDB" id="A0A226F695"/>
<reference evidence="1 2" key="1">
    <citation type="submission" date="2015-12" db="EMBL/GenBank/DDBJ databases">
        <title>The genome of Folsomia candida.</title>
        <authorList>
            <person name="Faddeeva A."/>
            <person name="Derks M.F."/>
            <person name="Anvar Y."/>
            <person name="Smit S."/>
            <person name="Van Straalen N."/>
            <person name="Roelofs D."/>
        </authorList>
    </citation>
    <scope>NUCLEOTIDE SEQUENCE [LARGE SCALE GENOMIC DNA]</scope>
    <source>
        <strain evidence="1 2">VU population</strain>
        <tissue evidence="1">Whole body</tissue>
    </source>
</reference>
<evidence type="ECO:0000313" key="2">
    <source>
        <dbReference type="Proteomes" id="UP000198287"/>
    </source>
</evidence>
<proteinExistence type="predicted"/>
<evidence type="ECO:0000313" key="1">
    <source>
        <dbReference type="EMBL" id="OXA64721.1"/>
    </source>
</evidence>
<dbReference type="EMBL" id="LNIX01000001">
    <property type="protein sequence ID" value="OXA64721.1"/>
    <property type="molecule type" value="Genomic_DNA"/>
</dbReference>
<gene>
    <name evidence="1" type="ORF">Fcan01_00276</name>
</gene>
<name>A0A226F695_FOLCA</name>
<organism evidence="1 2">
    <name type="scientific">Folsomia candida</name>
    <name type="common">Springtail</name>
    <dbReference type="NCBI Taxonomy" id="158441"/>
    <lineage>
        <taxon>Eukaryota</taxon>
        <taxon>Metazoa</taxon>
        <taxon>Ecdysozoa</taxon>
        <taxon>Arthropoda</taxon>
        <taxon>Hexapoda</taxon>
        <taxon>Collembola</taxon>
        <taxon>Entomobryomorpha</taxon>
        <taxon>Isotomoidea</taxon>
        <taxon>Isotomidae</taxon>
        <taxon>Proisotominae</taxon>
        <taxon>Folsomia</taxon>
    </lineage>
</organism>
<protein>
    <submittedName>
        <fullName evidence="1">Uncharacterized protein</fullName>
    </submittedName>
</protein>